<dbReference type="RefSeq" id="WP_306872891.1">
    <property type="nucleotide sequence ID" value="NZ_JAUSRB010000002.1"/>
</dbReference>
<reference evidence="2 3" key="1">
    <citation type="submission" date="2023-07" db="EMBL/GenBank/DDBJ databases">
        <title>Sequencing the genomes of 1000 actinobacteria strains.</title>
        <authorList>
            <person name="Klenk H.-P."/>
        </authorList>
    </citation>
    <scope>NUCLEOTIDE SEQUENCE [LARGE SCALE GENOMIC DNA]</scope>
    <source>
        <strain evidence="2 3">DSM 44109</strain>
    </source>
</reference>
<dbReference type="EMBL" id="JAUSRB010000002">
    <property type="protein sequence ID" value="MDP9869224.1"/>
    <property type="molecule type" value="Genomic_DNA"/>
</dbReference>
<evidence type="ECO:0000313" key="2">
    <source>
        <dbReference type="EMBL" id="MDP9869224.1"/>
    </source>
</evidence>
<evidence type="ECO:0000313" key="3">
    <source>
        <dbReference type="Proteomes" id="UP001230426"/>
    </source>
</evidence>
<proteinExistence type="predicted"/>
<feature type="signal peptide" evidence="1">
    <location>
        <begin position="1"/>
        <end position="23"/>
    </location>
</feature>
<dbReference type="Proteomes" id="UP001230426">
    <property type="component" value="Unassembled WGS sequence"/>
</dbReference>
<evidence type="ECO:0000256" key="1">
    <source>
        <dbReference type="SAM" id="SignalP"/>
    </source>
</evidence>
<comment type="caution">
    <text evidence="2">The sequence shown here is derived from an EMBL/GenBank/DDBJ whole genome shotgun (WGS) entry which is preliminary data.</text>
</comment>
<protein>
    <recommendedName>
        <fullName evidence="4">Lipoprotein</fullName>
    </recommendedName>
</protein>
<sequence>MPVSALRGPCCAFLLASSMMVLTACSSQTNWQRINIVTLSNDGLTLTAELAFGEPKADGTYCEKVTKTEVIESPSQVILGVQVLNSCAPRFPWERAYTAGIEYSFPVKLKLKKPLSGRTVLDKESLLSVKVKQSNNGS</sequence>
<keyword evidence="3" id="KW-1185">Reference proteome</keyword>
<keyword evidence="1" id="KW-0732">Signal</keyword>
<dbReference type="PROSITE" id="PS51257">
    <property type="entry name" value="PROKAR_LIPOPROTEIN"/>
    <property type="match status" value="1"/>
</dbReference>
<name>A0ABT9RKG1_9ACTN</name>
<accession>A0ABT9RKG1</accession>
<evidence type="ECO:0008006" key="4">
    <source>
        <dbReference type="Google" id="ProtNLM"/>
    </source>
</evidence>
<gene>
    <name evidence="2" type="ORF">J2S55_008490</name>
</gene>
<organism evidence="2 3">
    <name type="scientific">Streptosporangium brasiliense</name>
    <dbReference type="NCBI Taxonomy" id="47480"/>
    <lineage>
        <taxon>Bacteria</taxon>
        <taxon>Bacillati</taxon>
        <taxon>Actinomycetota</taxon>
        <taxon>Actinomycetes</taxon>
        <taxon>Streptosporangiales</taxon>
        <taxon>Streptosporangiaceae</taxon>
        <taxon>Streptosporangium</taxon>
    </lineage>
</organism>
<feature type="chain" id="PRO_5046588742" description="Lipoprotein" evidence="1">
    <location>
        <begin position="24"/>
        <end position="138"/>
    </location>
</feature>